<dbReference type="EC" id="1.1.1.41" evidence="4"/>
<dbReference type="GO" id="GO:0006099">
    <property type="term" value="P:tricarboxylic acid cycle"/>
    <property type="evidence" value="ECO:0007669"/>
    <property type="project" value="TreeGrafter"/>
</dbReference>
<dbReference type="EMBL" id="AYKH01000012">
    <property type="protein sequence ID" value="ROO27713.1"/>
    <property type="molecule type" value="Genomic_DNA"/>
</dbReference>
<dbReference type="NCBIfam" id="NF006529">
    <property type="entry name" value="PRK08997.1"/>
    <property type="match status" value="1"/>
</dbReference>
<dbReference type="Proteomes" id="UP000283993">
    <property type="component" value="Unassembled WGS sequence"/>
</dbReference>
<protein>
    <submittedName>
        <fullName evidence="4">Isocitrate dehydrogenase</fullName>
        <ecNumber evidence="4">1.1.1.41</ecNumber>
    </submittedName>
</protein>
<reference evidence="4 5" key="1">
    <citation type="submission" date="2013-10" db="EMBL/GenBank/DDBJ databases">
        <title>Salinisphaera orenii MK-B5 Genome Sequencing.</title>
        <authorList>
            <person name="Lai Q."/>
            <person name="Li C."/>
            <person name="Shao Z."/>
        </authorList>
    </citation>
    <scope>NUCLEOTIDE SEQUENCE [LARGE SCALE GENOMIC DNA]</scope>
    <source>
        <strain evidence="4 5">MK-B5</strain>
    </source>
</reference>
<gene>
    <name evidence="4" type="ORF">SAOR_07735</name>
</gene>
<dbReference type="PROSITE" id="PS00470">
    <property type="entry name" value="IDH_IMDH"/>
    <property type="match status" value="1"/>
</dbReference>
<keyword evidence="5" id="KW-1185">Reference proteome</keyword>
<dbReference type="Pfam" id="PF00180">
    <property type="entry name" value="Iso_dh"/>
    <property type="match status" value="1"/>
</dbReference>
<dbReference type="GO" id="GO:0051287">
    <property type="term" value="F:NAD binding"/>
    <property type="evidence" value="ECO:0007669"/>
    <property type="project" value="InterPro"/>
</dbReference>
<dbReference type="GO" id="GO:0000287">
    <property type="term" value="F:magnesium ion binding"/>
    <property type="evidence" value="ECO:0007669"/>
    <property type="project" value="InterPro"/>
</dbReference>
<comment type="similarity">
    <text evidence="1">Belongs to the isocitrate and isopropylmalate dehydrogenases family.</text>
</comment>
<keyword evidence="2 4" id="KW-0560">Oxidoreductase</keyword>
<dbReference type="InterPro" id="IPR019818">
    <property type="entry name" value="IsoCit/isopropylmalate_DH_CS"/>
</dbReference>
<dbReference type="RefSeq" id="WP_123630914.1">
    <property type="nucleotide sequence ID" value="NZ_AYKH01000012.1"/>
</dbReference>
<dbReference type="PANTHER" id="PTHR11835">
    <property type="entry name" value="DECARBOXYLATING DEHYDROGENASES-ISOCITRATE, ISOPROPYLMALATE, TARTRATE"/>
    <property type="match status" value="1"/>
</dbReference>
<dbReference type="PANTHER" id="PTHR11835:SF34">
    <property type="entry name" value="ISOCITRATE DEHYDROGENASE [NAD] SUBUNIT ALPHA, MITOCHONDRIAL"/>
    <property type="match status" value="1"/>
</dbReference>
<evidence type="ECO:0000313" key="5">
    <source>
        <dbReference type="Proteomes" id="UP000283993"/>
    </source>
</evidence>
<name>A0A423PQ52_9GAMM</name>
<dbReference type="GO" id="GO:0006102">
    <property type="term" value="P:isocitrate metabolic process"/>
    <property type="evidence" value="ECO:0007669"/>
    <property type="project" value="TreeGrafter"/>
</dbReference>
<evidence type="ECO:0000313" key="4">
    <source>
        <dbReference type="EMBL" id="ROO27713.1"/>
    </source>
</evidence>
<organism evidence="4 5">
    <name type="scientific">Salinisphaera orenii MK-B5</name>
    <dbReference type="NCBI Taxonomy" id="856730"/>
    <lineage>
        <taxon>Bacteria</taxon>
        <taxon>Pseudomonadati</taxon>
        <taxon>Pseudomonadota</taxon>
        <taxon>Gammaproteobacteria</taxon>
        <taxon>Salinisphaerales</taxon>
        <taxon>Salinisphaeraceae</taxon>
        <taxon>Salinisphaera</taxon>
    </lineage>
</organism>
<dbReference type="SMART" id="SM01329">
    <property type="entry name" value="Iso_dh"/>
    <property type="match status" value="1"/>
</dbReference>
<dbReference type="GO" id="GO:0004449">
    <property type="term" value="F:isocitrate dehydrogenase (NAD+) activity"/>
    <property type="evidence" value="ECO:0007669"/>
    <property type="project" value="UniProtKB-EC"/>
</dbReference>
<sequence>MSTTPVTVIKGDGIGPDIVDSALRILEALDPGLDYEEVQVGQAALDAGASDVMPEAAIASIERTGLVLKGPVTTPSGKGYRSVNVAMRKKFDLYANVRPTLSMPGTQSRYEGLDIITVRENKGGMYSGEGQTVSEDGTRAEALSVITREQCERIIRFAFEMARSRGRRKVTLAHKANIMKSTSGLFLDVGREIAQEYDDLEHDEIIVDACAMKLVMYPEQFDVIVTTNLFGDIISDLCAGLIGGLGLAPGANIGENCAMFEAVHGSAPDIAGKGIANPTSVVLASALLLEHIGRREDAERIRRAVRAAVADHDRVTPDLGGDGTTSSFTDAVIERL</sequence>
<dbReference type="SUPFAM" id="SSF53659">
    <property type="entry name" value="Isocitrate/Isopropylmalate dehydrogenase-like"/>
    <property type="match status" value="1"/>
</dbReference>
<evidence type="ECO:0000259" key="3">
    <source>
        <dbReference type="SMART" id="SM01329"/>
    </source>
</evidence>
<comment type="caution">
    <text evidence="4">The sequence shown here is derived from an EMBL/GenBank/DDBJ whole genome shotgun (WGS) entry which is preliminary data.</text>
</comment>
<dbReference type="AlphaFoldDB" id="A0A423PQ52"/>
<evidence type="ECO:0000256" key="1">
    <source>
        <dbReference type="ARBA" id="ARBA00007769"/>
    </source>
</evidence>
<dbReference type="Gene3D" id="3.40.718.10">
    <property type="entry name" value="Isopropylmalate Dehydrogenase"/>
    <property type="match status" value="1"/>
</dbReference>
<proteinExistence type="inferred from homology"/>
<accession>A0A423PQ52</accession>
<feature type="domain" description="Isopropylmalate dehydrogenase-like" evidence="3">
    <location>
        <begin position="5"/>
        <end position="332"/>
    </location>
</feature>
<evidence type="ECO:0000256" key="2">
    <source>
        <dbReference type="ARBA" id="ARBA00023002"/>
    </source>
</evidence>
<dbReference type="InterPro" id="IPR024084">
    <property type="entry name" value="IsoPropMal-DH-like_dom"/>
</dbReference>